<keyword evidence="4" id="KW-1185">Reference proteome</keyword>
<protein>
    <submittedName>
        <fullName evidence="3">Uncharacterized protein</fullName>
    </submittedName>
</protein>
<gene>
    <name evidence="3" type="ORF">LUZ62_042530</name>
</gene>
<proteinExistence type="predicted"/>
<accession>A0AAV8FDE8</accession>
<organism evidence="3 4">
    <name type="scientific">Rhynchospora pubera</name>
    <dbReference type="NCBI Taxonomy" id="906938"/>
    <lineage>
        <taxon>Eukaryota</taxon>
        <taxon>Viridiplantae</taxon>
        <taxon>Streptophyta</taxon>
        <taxon>Embryophyta</taxon>
        <taxon>Tracheophyta</taxon>
        <taxon>Spermatophyta</taxon>
        <taxon>Magnoliopsida</taxon>
        <taxon>Liliopsida</taxon>
        <taxon>Poales</taxon>
        <taxon>Cyperaceae</taxon>
        <taxon>Cyperoideae</taxon>
        <taxon>Rhynchosporeae</taxon>
        <taxon>Rhynchospora</taxon>
    </lineage>
</organism>
<feature type="transmembrane region" description="Helical" evidence="2">
    <location>
        <begin position="111"/>
        <end position="132"/>
    </location>
</feature>
<feature type="region of interest" description="Disordered" evidence="1">
    <location>
        <begin position="37"/>
        <end position="77"/>
    </location>
</feature>
<dbReference type="PANTHER" id="PTHR36410">
    <property type="entry name" value="EXPRESSED PROTEIN"/>
    <property type="match status" value="1"/>
</dbReference>
<dbReference type="Proteomes" id="UP001140206">
    <property type="component" value="Chromosome 2"/>
</dbReference>
<dbReference type="PANTHER" id="PTHR36410:SF1">
    <property type="entry name" value="EXPRESSED PROTEIN"/>
    <property type="match status" value="1"/>
</dbReference>
<keyword evidence="2" id="KW-0812">Transmembrane</keyword>
<sequence length="138" mass="15110">MSLRVLGGIGGVAWQLKPCRAGSNPVGRRFNRTAYCTIPSSGESEGEQIMEQEKEKTPQAEHGETKSHTDAMTDSYGEGYGTRCDEEGFGGVYGSNDPVLNPGHNVNHPGIASASFILTQFSYIAFLGYYVYIYNRCR</sequence>
<evidence type="ECO:0000313" key="4">
    <source>
        <dbReference type="Proteomes" id="UP001140206"/>
    </source>
</evidence>
<evidence type="ECO:0000256" key="2">
    <source>
        <dbReference type="SAM" id="Phobius"/>
    </source>
</evidence>
<dbReference type="EMBL" id="JAMFTS010000002">
    <property type="protein sequence ID" value="KAJ4791284.1"/>
    <property type="molecule type" value="Genomic_DNA"/>
</dbReference>
<feature type="compositionally biased region" description="Basic and acidic residues" evidence="1">
    <location>
        <begin position="51"/>
        <end position="71"/>
    </location>
</feature>
<evidence type="ECO:0000313" key="3">
    <source>
        <dbReference type="EMBL" id="KAJ4791284.1"/>
    </source>
</evidence>
<keyword evidence="2" id="KW-0472">Membrane</keyword>
<dbReference type="AlphaFoldDB" id="A0AAV8FDE8"/>
<comment type="caution">
    <text evidence="3">The sequence shown here is derived from an EMBL/GenBank/DDBJ whole genome shotgun (WGS) entry which is preliminary data.</text>
</comment>
<evidence type="ECO:0000256" key="1">
    <source>
        <dbReference type="SAM" id="MobiDB-lite"/>
    </source>
</evidence>
<reference evidence="3" key="1">
    <citation type="submission" date="2022-08" db="EMBL/GenBank/DDBJ databases">
        <authorList>
            <person name="Marques A."/>
        </authorList>
    </citation>
    <scope>NUCLEOTIDE SEQUENCE</scope>
    <source>
        <strain evidence="3">RhyPub2mFocal</strain>
        <tissue evidence="3">Leaves</tissue>
    </source>
</reference>
<name>A0AAV8FDE8_9POAL</name>
<keyword evidence="2" id="KW-1133">Transmembrane helix</keyword>